<proteinExistence type="predicted"/>
<dbReference type="GO" id="GO:0004753">
    <property type="term" value="F:saccharopine dehydrogenase activity"/>
    <property type="evidence" value="ECO:0007669"/>
    <property type="project" value="TreeGrafter"/>
</dbReference>
<evidence type="ECO:0000313" key="7">
    <source>
        <dbReference type="Proteomes" id="UP000218811"/>
    </source>
</evidence>
<dbReference type="GO" id="GO:0019878">
    <property type="term" value="P:lysine biosynthetic process via aminoadipic acid"/>
    <property type="evidence" value="ECO:0007669"/>
    <property type="project" value="TreeGrafter"/>
</dbReference>
<dbReference type="AlphaFoldDB" id="A0A2H3JAR1"/>
<dbReference type="InterPro" id="IPR036291">
    <property type="entry name" value="NAD(P)-bd_dom_sf"/>
</dbReference>
<dbReference type="PANTHER" id="PTHR11133:SF22">
    <property type="entry name" value="ALPHA-AMINOADIPIC SEMIALDEHYDE SYNTHASE, MITOCHONDRIAL"/>
    <property type="match status" value="1"/>
</dbReference>
<dbReference type="SUPFAM" id="SSF55347">
    <property type="entry name" value="Glyceraldehyde-3-phosphate dehydrogenase-like, C-terminal domain"/>
    <property type="match status" value="1"/>
</dbReference>
<evidence type="ECO:0000256" key="1">
    <source>
        <dbReference type="ARBA" id="ARBA00022857"/>
    </source>
</evidence>
<name>A0A2H3JAR1_WOLCO</name>
<keyword evidence="2" id="KW-0560">Oxidoreductase</keyword>
<evidence type="ECO:0000313" key="6">
    <source>
        <dbReference type="EMBL" id="PCH34748.1"/>
    </source>
</evidence>
<dbReference type="OMA" id="TPHVHDI"/>
<organism evidence="6 7">
    <name type="scientific">Wolfiporia cocos (strain MD-104)</name>
    <name type="common">Brown rot fungus</name>
    <dbReference type="NCBI Taxonomy" id="742152"/>
    <lineage>
        <taxon>Eukaryota</taxon>
        <taxon>Fungi</taxon>
        <taxon>Dikarya</taxon>
        <taxon>Basidiomycota</taxon>
        <taxon>Agaricomycotina</taxon>
        <taxon>Agaricomycetes</taxon>
        <taxon>Polyporales</taxon>
        <taxon>Phaeolaceae</taxon>
        <taxon>Wolfiporia</taxon>
    </lineage>
</organism>
<gene>
    <name evidence="6" type="ORF">WOLCODRAFT_139556</name>
</gene>
<evidence type="ECO:0000256" key="3">
    <source>
        <dbReference type="ARBA" id="ARBA00023154"/>
    </source>
</evidence>
<evidence type="ECO:0000256" key="2">
    <source>
        <dbReference type="ARBA" id="ARBA00023002"/>
    </source>
</evidence>
<dbReference type="FunFam" id="3.40.50.720:FF:000072">
    <property type="entry name" value="Saccharopine dehydrogenase [NADP(+), L-glutamate-forming]"/>
    <property type="match status" value="1"/>
</dbReference>
<dbReference type="PANTHER" id="PTHR11133">
    <property type="entry name" value="SACCHAROPINE DEHYDROGENASE"/>
    <property type="match status" value="1"/>
</dbReference>
<dbReference type="OrthoDB" id="10059875at2759"/>
<dbReference type="Pfam" id="PF03435">
    <property type="entry name" value="Sacchrp_dh_NADP"/>
    <property type="match status" value="1"/>
</dbReference>
<evidence type="ECO:0000259" key="4">
    <source>
        <dbReference type="Pfam" id="PF03435"/>
    </source>
</evidence>
<dbReference type="InterPro" id="IPR051168">
    <property type="entry name" value="AASS"/>
</dbReference>
<dbReference type="EMBL" id="KB467832">
    <property type="protein sequence ID" value="PCH34748.1"/>
    <property type="molecule type" value="Genomic_DNA"/>
</dbReference>
<dbReference type="Gene3D" id="3.40.50.720">
    <property type="entry name" value="NAD(P)-binding Rossmann-like Domain"/>
    <property type="match status" value="2"/>
</dbReference>
<keyword evidence="3" id="KW-0028">Amino-acid biosynthesis</keyword>
<dbReference type="Pfam" id="PF16653">
    <property type="entry name" value="Sacchrp_dh_C"/>
    <property type="match status" value="1"/>
</dbReference>
<keyword evidence="7" id="KW-1185">Reference proteome</keyword>
<dbReference type="GO" id="GO:0005737">
    <property type="term" value="C:cytoplasm"/>
    <property type="evidence" value="ECO:0007669"/>
    <property type="project" value="TreeGrafter"/>
</dbReference>
<dbReference type="STRING" id="742152.A0A2H3JAR1"/>
<keyword evidence="1" id="KW-0521">NADP</keyword>
<evidence type="ECO:0000259" key="5">
    <source>
        <dbReference type="Pfam" id="PF16653"/>
    </source>
</evidence>
<protein>
    <recommendedName>
        <fullName evidence="8">Alanine dehydrogenase/pyridine nucleotide transhydrogenase N-terminal domain-containing protein</fullName>
    </recommendedName>
</protein>
<feature type="domain" description="Saccharopine dehydrogenase-like C-terminal" evidence="5">
    <location>
        <begin position="532"/>
        <end position="876"/>
    </location>
</feature>
<dbReference type="InterPro" id="IPR032095">
    <property type="entry name" value="Sacchrp_dh-like_C"/>
</dbReference>
<evidence type="ECO:0008006" key="8">
    <source>
        <dbReference type="Google" id="ProtNLM"/>
    </source>
</evidence>
<dbReference type="Gene3D" id="1.10.1870.10">
    <property type="entry name" value="Domain 3, Saccharopine reductase"/>
    <property type="match status" value="1"/>
</dbReference>
<keyword evidence="3" id="KW-0457">Lysine biosynthesis</keyword>
<accession>A0A2H3JAR1</accession>
<reference evidence="6 7" key="1">
    <citation type="journal article" date="2012" name="Science">
        <title>The Paleozoic origin of enzymatic lignin decomposition reconstructed from 31 fungal genomes.</title>
        <authorList>
            <person name="Floudas D."/>
            <person name="Binder M."/>
            <person name="Riley R."/>
            <person name="Barry K."/>
            <person name="Blanchette R.A."/>
            <person name="Henrissat B."/>
            <person name="Martinez A.T."/>
            <person name="Otillar R."/>
            <person name="Spatafora J.W."/>
            <person name="Yadav J.S."/>
            <person name="Aerts A."/>
            <person name="Benoit I."/>
            <person name="Boyd A."/>
            <person name="Carlson A."/>
            <person name="Copeland A."/>
            <person name="Coutinho P.M."/>
            <person name="de Vries R.P."/>
            <person name="Ferreira P."/>
            <person name="Findley K."/>
            <person name="Foster B."/>
            <person name="Gaskell J."/>
            <person name="Glotzer D."/>
            <person name="Gorecki P."/>
            <person name="Heitman J."/>
            <person name="Hesse C."/>
            <person name="Hori C."/>
            <person name="Igarashi K."/>
            <person name="Jurgens J.A."/>
            <person name="Kallen N."/>
            <person name="Kersten P."/>
            <person name="Kohler A."/>
            <person name="Kuees U."/>
            <person name="Kumar T.K.A."/>
            <person name="Kuo A."/>
            <person name="LaButti K."/>
            <person name="Larrondo L.F."/>
            <person name="Lindquist E."/>
            <person name="Ling A."/>
            <person name="Lombard V."/>
            <person name="Lucas S."/>
            <person name="Lundell T."/>
            <person name="Martin R."/>
            <person name="McLaughlin D.J."/>
            <person name="Morgenstern I."/>
            <person name="Morin E."/>
            <person name="Murat C."/>
            <person name="Nagy L.G."/>
            <person name="Nolan M."/>
            <person name="Ohm R.A."/>
            <person name="Patyshakuliyeva A."/>
            <person name="Rokas A."/>
            <person name="Ruiz-Duenas F.J."/>
            <person name="Sabat G."/>
            <person name="Salamov A."/>
            <person name="Samejima M."/>
            <person name="Schmutz J."/>
            <person name="Slot J.C."/>
            <person name="St John F."/>
            <person name="Stenlid J."/>
            <person name="Sun H."/>
            <person name="Sun S."/>
            <person name="Syed K."/>
            <person name="Tsang A."/>
            <person name="Wiebenga A."/>
            <person name="Young D."/>
            <person name="Pisabarro A."/>
            <person name="Eastwood D.C."/>
            <person name="Martin F."/>
            <person name="Cullen D."/>
            <person name="Grigoriev I.V."/>
            <person name="Hibbett D.S."/>
        </authorList>
    </citation>
    <scope>NUCLEOTIDE SEQUENCE [LARGE SCALE GENOMIC DNA]</scope>
    <source>
        <strain evidence="6 7">MD-104</strain>
    </source>
</reference>
<dbReference type="Proteomes" id="UP000218811">
    <property type="component" value="Unassembled WGS sequence"/>
</dbReference>
<dbReference type="InterPro" id="IPR005097">
    <property type="entry name" value="Sacchrp_dh_NADP-bd"/>
</dbReference>
<sequence>MFSHTIKGQMYNMELLSKFVASSHALGGTPTDHPSLLPRLVDYELLTGEDGKRTVGFGWFAGVAGALESMNALAHAHLELGVASPFLFTPRPHTHPSLASIRTLLREEVGARIALHGTPKSLGPIVFGVTGSGKVADGVLDILQELPIVRVKVEDLPALVSDPATDLRKVYVVHALPRDYFVRQDGGTYDRADYYANPQVYHSEFPTKIAPYLSLLLHGAGWAPSYPRLMTNEQLTIALEKAQAISRGRFACVGDISCDIEGGLEFLPKMSTLSAPFFSTRPPSLPAHLPSVTMMAVDILPTALPLEASQHFSQVLLPYLRMLIGEYGGGGARQSAHRGDAPARELLLKQALDRATVAQRGKLSEPLAWLEQPLGIWHSARDVPAAESESYNLSEDSVCERRETRAFKEKKRVLMLGSGMVAGPAIEEICKRGDVQLVVASNSLRDAERLTHLYPNATAISIDMGDPTNMEELVKASDVVISLLPVPLHPSVAKMCIRLQKHLVTASYISQDMRVLHKDAEDADVLLLNEIGLDPGIDHCSAVSILDSLKASHKEVVSFTSFCGGFPAPECAENVPLGYKFSWSPKGVLTAALNSATFRLWDRTYNIDGENLLQAHIPDVPLSKVLRFEGIANRNSLPYAEHYGLGSAEQLRTIFRGTLRYPGFSRLMNGFSKMGLLDGATTIALDDWASLARKSLEERLGTLVMDDEASIDSAIRDVLGDAEESRELVAALRWLSVLPHSAIESISEQQEARGQSSLPPLPKTRASPIDLFATLLAHKLRYQPSERDLVVLHHEIVSQPRLRPGQPPDSIRESTHTSTLVAYGTPHASAMSRCVGLPVAFAALHVLDGGVKLRGVHGPTHKSVYKPILARLQEAGLGMSEISRDGPGRVEAVLHRHFGQVPAPHWLS</sequence>
<dbReference type="Gene3D" id="3.30.360.10">
    <property type="entry name" value="Dihydrodipicolinate Reductase, domain 2"/>
    <property type="match status" value="1"/>
</dbReference>
<dbReference type="SUPFAM" id="SSF51735">
    <property type="entry name" value="NAD(P)-binding Rossmann-fold domains"/>
    <property type="match status" value="1"/>
</dbReference>
<feature type="domain" description="Saccharopine dehydrogenase NADP binding" evidence="4">
    <location>
        <begin position="413"/>
        <end position="526"/>
    </location>
</feature>